<feature type="transmembrane region" description="Helical" evidence="6">
    <location>
        <begin position="402"/>
        <end position="424"/>
    </location>
</feature>
<comment type="similarity">
    <text evidence="2 4">Belongs to the GerABKA family.</text>
</comment>
<feature type="transmembrane region" description="Helical" evidence="6">
    <location>
        <begin position="431"/>
        <end position="451"/>
    </location>
</feature>
<gene>
    <name evidence="7" type="ORF">SAMN04488123_102267</name>
</gene>
<evidence type="ECO:0000313" key="8">
    <source>
        <dbReference type="Proteomes" id="UP000198853"/>
    </source>
</evidence>
<dbReference type="PANTHER" id="PTHR22550:SF5">
    <property type="entry name" value="LEUCINE ZIPPER PROTEIN 4"/>
    <property type="match status" value="1"/>
</dbReference>
<dbReference type="GO" id="GO:0009847">
    <property type="term" value="P:spore germination"/>
    <property type="evidence" value="ECO:0007669"/>
    <property type="project" value="UniProtKB-UniRule"/>
</dbReference>
<evidence type="ECO:0000256" key="2">
    <source>
        <dbReference type="ARBA" id="ARBA00005278"/>
    </source>
</evidence>
<evidence type="ECO:0000256" key="1">
    <source>
        <dbReference type="ARBA" id="ARBA00004141"/>
    </source>
</evidence>
<dbReference type="GO" id="GO:0005886">
    <property type="term" value="C:plasma membrane"/>
    <property type="evidence" value="ECO:0007669"/>
    <property type="project" value="UniProtKB-SubCell"/>
</dbReference>
<organism evidence="7 8">
    <name type="scientific">Natribacillus halophilus</name>
    <dbReference type="NCBI Taxonomy" id="549003"/>
    <lineage>
        <taxon>Bacteria</taxon>
        <taxon>Bacillati</taxon>
        <taxon>Bacillota</taxon>
        <taxon>Bacilli</taxon>
        <taxon>Bacillales</taxon>
        <taxon>Bacillaceae</taxon>
        <taxon>Natribacillus</taxon>
    </lineage>
</organism>
<evidence type="ECO:0000256" key="3">
    <source>
        <dbReference type="ARBA" id="ARBA00023136"/>
    </source>
</evidence>
<dbReference type="EMBL" id="FNEN01000002">
    <property type="protein sequence ID" value="SDI46193.1"/>
    <property type="molecule type" value="Genomic_DNA"/>
</dbReference>
<dbReference type="PIRSF" id="PIRSF005690">
    <property type="entry name" value="GerBA"/>
    <property type="match status" value="1"/>
</dbReference>
<protein>
    <submittedName>
        <fullName evidence="7">GerA spore germination protein</fullName>
    </submittedName>
</protein>
<dbReference type="AlphaFoldDB" id="A0A1G8KS53"/>
<reference evidence="7 8" key="1">
    <citation type="submission" date="2016-10" db="EMBL/GenBank/DDBJ databases">
        <authorList>
            <person name="de Groot N.N."/>
        </authorList>
    </citation>
    <scope>NUCLEOTIDE SEQUENCE [LARGE SCALE GENOMIC DNA]</scope>
    <source>
        <strain evidence="7 8">DSM 21771</strain>
    </source>
</reference>
<evidence type="ECO:0000256" key="5">
    <source>
        <dbReference type="SAM" id="MobiDB-lite"/>
    </source>
</evidence>
<dbReference type="InterPro" id="IPR050768">
    <property type="entry name" value="UPF0353/GerABKA_families"/>
</dbReference>
<evidence type="ECO:0000256" key="4">
    <source>
        <dbReference type="PIRNR" id="PIRNR005690"/>
    </source>
</evidence>
<name>A0A1G8KS53_9BACI</name>
<dbReference type="Pfam" id="PF03323">
    <property type="entry name" value="GerA"/>
    <property type="match status" value="1"/>
</dbReference>
<feature type="transmembrane region" description="Helical" evidence="6">
    <location>
        <begin position="304"/>
        <end position="326"/>
    </location>
</feature>
<keyword evidence="6" id="KW-1133">Transmembrane helix</keyword>
<feature type="compositionally biased region" description="Basic and acidic residues" evidence="5">
    <location>
        <begin position="498"/>
        <end position="510"/>
    </location>
</feature>
<dbReference type="Proteomes" id="UP000198853">
    <property type="component" value="Unassembled WGS sequence"/>
</dbReference>
<proteinExistence type="inferred from homology"/>
<keyword evidence="6" id="KW-0812">Transmembrane</keyword>
<feature type="region of interest" description="Disordered" evidence="5">
    <location>
        <begin position="497"/>
        <end position="520"/>
    </location>
</feature>
<evidence type="ECO:0000313" key="7">
    <source>
        <dbReference type="EMBL" id="SDI46193.1"/>
    </source>
</evidence>
<accession>A0A1G8KS53</accession>
<dbReference type="PANTHER" id="PTHR22550">
    <property type="entry name" value="SPORE GERMINATION PROTEIN"/>
    <property type="match status" value="1"/>
</dbReference>
<feature type="transmembrane region" description="Helical" evidence="6">
    <location>
        <begin position="346"/>
        <end position="364"/>
    </location>
</feature>
<keyword evidence="3 4" id="KW-0472">Membrane</keyword>
<evidence type="ECO:0000256" key="6">
    <source>
        <dbReference type="SAM" id="Phobius"/>
    </source>
</evidence>
<keyword evidence="8" id="KW-1185">Reference proteome</keyword>
<feature type="transmembrane region" description="Helical" evidence="6">
    <location>
        <begin position="376"/>
        <end position="396"/>
    </location>
</feature>
<dbReference type="RefSeq" id="WP_245723040.1">
    <property type="nucleotide sequence ID" value="NZ_FNEN01000002.1"/>
</dbReference>
<comment type="subcellular location">
    <subcellularLocation>
        <location evidence="4">Cell membrane</location>
    </subcellularLocation>
    <subcellularLocation>
        <location evidence="1">Membrane</location>
        <topology evidence="1">Multi-pass membrane protein</topology>
    </subcellularLocation>
</comment>
<dbReference type="InterPro" id="IPR004995">
    <property type="entry name" value="Spore_Ger"/>
</dbReference>
<sequence>MSLRFMKRKYHKADPKVVSGNLEDTIRFIQDALGQNEDFVTRRFHVFGHFSAVMFYFAKMVNEMSIKTDVLKPIMHGPPHLDDKDIHIDELQDVLLNESIYHSDAELENQLATLVEELLGGKTMIAVEGLDHAILIATWKIPERAIDEPGTEQVVLGPREGFIEQLGTNIALLRNRLQTPGLRVQSKKLGRMSHTKVAICYMDGTTEPELVQEVERRLDNIDIDVIGDIGYIEQMIEDNQYSPFPQLQTTERPDKTVANLAEGRVAILADGSPFAILLPVVWNQLYQTPEDYSNRLLMGNFIRIVRLIALMFALVSSSLYVAFISFHPELLPTDFAVAVASGRAGVPYPAVVEVLIIDVAMEILREASIRLPTQVGTALSIVGVLIIGEAAVQAGISSPITIIVVALATIGSFATPSYTGAFSLRMLRFPLIILSGMFGLYGLVIGILYIFNHMLSLKSFGVPYMSPVSPGNAQGWKDVVFRFPLWRFVKRPSFLDPSNRERFDQEETKRLSRQPSHTRD</sequence>